<gene>
    <name evidence="2" type="ORF">M0R45_000930</name>
</gene>
<proteinExistence type="predicted"/>
<dbReference type="PANTHER" id="PTHR15907">
    <property type="entry name" value="DUF614 FAMILY PROTEIN-RELATED"/>
    <property type="match status" value="1"/>
</dbReference>
<sequence>MSSNNSTLNFEVAQSKKQPPPQGQWSTGLLDCLFTCFCPCITFGQIAEIVDRGTTSCVVAGMIYHVLGSEYRELKNQGIDPSIGWQANAEEWNREGVVPPIIKPGMAR</sequence>
<name>A0AAW1VJL4_RUBAR</name>
<reference evidence="2 3" key="1">
    <citation type="journal article" date="2023" name="G3 (Bethesda)">
        <title>A chromosome-length genome assembly and annotation of blackberry (Rubus argutus, cv. 'Hillquist').</title>
        <authorList>
            <person name="Bruna T."/>
            <person name="Aryal R."/>
            <person name="Dudchenko O."/>
            <person name="Sargent D.J."/>
            <person name="Mead D."/>
            <person name="Buti M."/>
            <person name="Cavallini A."/>
            <person name="Hytonen T."/>
            <person name="Andres J."/>
            <person name="Pham M."/>
            <person name="Weisz D."/>
            <person name="Mascagni F."/>
            <person name="Usai G."/>
            <person name="Natali L."/>
            <person name="Bassil N."/>
            <person name="Fernandez G.E."/>
            <person name="Lomsadze A."/>
            <person name="Armour M."/>
            <person name="Olukolu B."/>
            <person name="Poorten T."/>
            <person name="Britton C."/>
            <person name="Davik J."/>
            <person name="Ashrafi H."/>
            <person name="Aiden E.L."/>
            <person name="Borodovsky M."/>
            <person name="Worthington M."/>
        </authorList>
    </citation>
    <scope>NUCLEOTIDE SEQUENCE [LARGE SCALE GENOMIC DNA]</scope>
    <source>
        <strain evidence="2">PI 553951</strain>
    </source>
</reference>
<dbReference type="Proteomes" id="UP001457282">
    <property type="component" value="Unassembled WGS sequence"/>
</dbReference>
<organism evidence="2 3">
    <name type="scientific">Rubus argutus</name>
    <name type="common">Southern blackberry</name>
    <dbReference type="NCBI Taxonomy" id="59490"/>
    <lineage>
        <taxon>Eukaryota</taxon>
        <taxon>Viridiplantae</taxon>
        <taxon>Streptophyta</taxon>
        <taxon>Embryophyta</taxon>
        <taxon>Tracheophyta</taxon>
        <taxon>Spermatophyta</taxon>
        <taxon>Magnoliopsida</taxon>
        <taxon>eudicotyledons</taxon>
        <taxon>Gunneridae</taxon>
        <taxon>Pentapetalae</taxon>
        <taxon>rosids</taxon>
        <taxon>fabids</taxon>
        <taxon>Rosales</taxon>
        <taxon>Rosaceae</taxon>
        <taxon>Rosoideae</taxon>
        <taxon>Rosoideae incertae sedis</taxon>
        <taxon>Rubus</taxon>
    </lineage>
</organism>
<dbReference type="Pfam" id="PF04749">
    <property type="entry name" value="PLAC8"/>
    <property type="match status" value="1"/>
</dbReference>
<protein>
    <recommendedName>
        <fullName evidence="4">PLAC8 family protein</fullName>
    </recommendedName>
</protein>
<keyword evidence="3" id="KW-1185">Reference proteome</keyword>
<evidence type="ECO:0000313" key="3">
    <source>
        <dbReference type="Proteomes" id="UP001457282"/>
    </source>
</evidence>
<evidence type="ECO:0008006" key="4">
    <source>
        <dbReference type="Google" id="ProtNLM"/>
    </source>
</evidence>
<accession>A0AAW1VJL4</accession>
<dbReference type="EMBL" id="JBEDUW010000208">
    <property type="protein sequence ID" value="KAK9903823.1"/>
    <property type="molecule type" value="Genomic_DNA"/>
</dbReference>
<feature type="region of interest" description="Disordered" evidence="1">
    <location>
        <begin position="1"/>
        <end position="24"/>
    </location>
</feature>
<evidence type="ECO:0000313" key="2">
    <source>
        <dbReference type="EMBL" id="KAK9903823.1"/>
    </source>
</evidence>
<dbReference type="InterPro" id="IPR006461">
    <property type="entry name" value="PLAC_motif_containing"/>
</dbReference>
<comment type="caution">
    <text evidence="2">The sequence shown here is derived from an EMBL/GenBank/DDBJ whole genome shotgun (WGS) entry which is preliminary data.</text>
</comment>
<evidence type="ECO:0000256" key="1">
    <source>
        <dbReference type="SAM" id="MobiDB-lite"/>
    </source>
</evidence>
<dbReference type="AlphaFoldDB" id="A0AAW1VJL4"/>